<evidence type="ECO:0000313" key="4">
    <source>
        <dbReference type="Proteomes" id="UP001397290"/>
    </source>
</evidence>
<organism evidence="3 4">
    <name type="scientific">Beauveria asiatica</name>
    <dbReference type="NCBI Taxonomy" id="1069075"/>
    <lineage>
        <taxon>Eukaryota</taxon>
        <taxon>Fungi</taxon>
        <taxon>Dikarya</taxon>
        <taxon>Ascomycota</taxon>
        <taxon>Pezizomycotina</taxon>
        <taxon>Sordariomycetes</taxon>
        <taxon>Hypocreomycetidae</taxon>
        <taxon>Hypocreales</taxon>
        <taxon>Cordycipitaceae</taxon>
        <taxon>Beauveria</taxon>
    </lineage>
</organism>
<gene>
    <name evidence="3" type="ORF">G3M48_010308</name>
</gene>
<dbReference type="Gene3D" id="3.50.50.60">
    <property type="entry name" value="FAD/NAD(P)-binding domain"/>
    <property type="match status" value="1"/>
</dbReference>
<dbReference type="PROSITE" id="PS50893">
    <property type="entry name" value="ABC_TRANSPORTER_2"/>
    <property type="match status" value="1"/>
</dbReference>
<dbReference type="Pfam" id="PF00005">
    <property type="entry name" value="ABC_tran"/>
    <property type="match status" value="1"/>
</dbReference>
<dbReference type="GO" id="GO:0016887">
    <property type="term" value="F:ATP hydrolysis activity"/>
    <property type="evidence" value="ECO:0007669"/>
    <property type="project" value="InterPro"/>
</dbReference>
<dbReference type="InterPro" id="IPR034001">
    <property type="entry name" value="ABCG_PDR_1"/>
</dbReference>
<dbReference type="AlphaFoldDB" id="A0AAW0RHC2"/>
<dbReference type="CDD" id="cd03233">
    <property type="entry name" value="ABCG_PDR_domain1"/>
    <property type="match status" value="1"/>
</dbReference>
<dbReference type="InterPro" id="IPR036188">
    <property type="entry name" value="FAD/NAD-bd_sf"/>
</dbReference>
<dbReference type="InterPro" id="IPR003439">
    <property type="entry name" value="ABC_transporter-like_ATP-bd"/>
</dbReference>
<dbReference type="SUPFAM" id="SSF52540">
    <property type="entry name" value="P-loop containing nucleoside triphosphate hydrolases"/>
    <property type="match status" value="1"/>
</dbReference>
<dbReference type="GO" id="GO:0005524">
    <property type="term" value="F:ATP binding"/>
    <property type="evidence" value="ECO:0007669"/>
    <property type="project" value="InterPro"/>
</dbReference>
<dbReference type="EMBL" id="JAAHCF010000923">
    <property type="protein sequence ID" value="KAK8141563.1"/>
    <property type="molecule type" value="Genomic_DNA"/>
</dbReference>
<dbReference type="Gene3D" id="3.40.50.300">
    <property type="entry name" value="P-loop containing nucleotide triphosphate hydrolases"/>
    <property type="match status" value="1"/>
</dbReference>
<proteinExistence type="predicted"/>
<comment type="caution">
    <text evidence="3">The sequence shown here is derived from an EMBL/GenBank/DDBJ whole genome shotgun (WGS) entry which is preliminary data.</text>
</comment>
<evidence type="ECO:0000259" key="2">
    <source>
        <dbReference type="PROSITE" id="PS50893"/>
    </source>
</evidence>
<dbReference type="Proteomes" id="UP001397290">
    <property type="component" value="Unassembled WGS sequence"/>
</dbReference>
<keyword evidence="1" id="KW-0813">Transport</keyword>
<dbReference type="PANTHER" id="PTHR19241">
    <property type="entry name" value="ATP-BINDING CASSETTE TRANSPORTER"/>
    <property type="match status" value="1"/>
</dbReference>
<sequence length="421" mass="45488">MGVYENNAAITIDDRDIASLTLGPQSSGITISFADGSSVQEAFLAHKPPTKLNGPFAAQLRVELTPARDVKVTPPFGATSLKGVYAAGNCATAMKNAMQAMHMGTFAGVGIALDLQAEALIPRPRQHGRPHNSVTVQNSTSTVQLTPEHIFLGAPPNKRPRTAGQQVVGCCKVRVAGVGADATFKENALSQLNPLHKSTTAEPIKTIIDNSHGCVKPGEMLLVLGRPGSGCTTLLCVLANNRRGFKEAAGVVHYGNMTGDEAKQYRGQIIMNTEEEIFFPTLTVEATIDFASRVKVPPSSCPPGIATHDEYAQFYKEFLLRSVDISHTAHTKVGNAFIRGVSGRERKRVSILECLTTRASVYRWDNSTRGLDARTALDWIKAIRVMTDILGLSTIVTLYQAGNDIYEQFDKVLVLEEGKQI</sequence>
<reference evidence="3 4" key="1">
    <citation type="submission" date="2020-02" db="EMBL/GenBank/DDBJ databases">
        <title>Comparative genomics of the hypocrealean fungal genus Beauvera.</title>
        <authorList>
            <person name="Showalter D.N."/>
            <person name="Bushley K.E."/>
            <person name="Rehner S.A."/>
        </authorList>
    </citation>
    <scope>NUCLEOTIDE SEQUENCE [LARGE SCALE GENOMIC DNA]</scope>
    <source>
        <strain evidence="3 4">ARSEF4384</strain>
    </source>
</reference>
<dbReference type="InterPro" id="IPR027417">
    <property type="entry name" value="P-loop_NTPase"/>
</dbReference>
<feature type="domain" description="ABC transporter" evidence="2">
    <location>
        <begin position="190"/>
        <end position="421"/>
    </location>
</feature>
<keyword evidence="4" id="KW-1185">Reference proteome</keyword>
<evidence type="ECO:0000256" key="1">
    <source>
        <dbReference type="ARBA" id="ARBA00022448"/>
    </source>
</evidence>
<evidence type="ECO:0000313" key="3">
    <source>
        <dbReference type="EMBL" id="KAK8141563.1"/>
    </source>
</evidence>
<dbReference type="SUPFAM" id="SSF51905">
    <property type="entry name" value="FAD/NAD(P)-binding domain"/>
    <property type="match status" value="1"/>
</dbReference>
<accession>A0AAW0RHC2</accession>
<protein>
    <recommendedName>
        <fullName evidence="2">ABC transporter domain-containing protein</fullName>
    </recommendedName>
</protein>
<name>A0AAW0RHC2_9HYPO</name>